<sequence length="72" mass="7966">MFQLSLKLSSGPMRMDCSYKPSFLAAADDSGDIKTIKVVSLTEKLQPSVTKAGVFCLRISIELLTKFIFYVS</sequence>
<name>A0A7J7MJA6_9MAGN</name>
<dbReference type="AlphaFoldDB" id="A0A7J7MJA6"/>
<organism evidence="1 2">
    <name type="scientific">Kingdonia uniflora</name>
    <dbReference type="NCBI Taxonomy" id="39325"/>
    <lineage>
        <taxon>Eukaryota</taxon>
        <taxon>Viridiplantae</taxon>
        <taxon>Streptophyta</taxon>
        <taxon>Embryophyta</taxon>
        <taxon>Tracheophyta</taxon>
        <taxon>Spermatophyta</taxon>
        <taxon>Magnoliopsida</taxon>
        <taxon>Ranunculales</taxon>
        <taxon>Circaeasteraceae</taxon>
        <taxon>Kingdonia</taxon>
    </lineage>
</organism>
<dbReference type="EMBL" id="JACGCM010001448">
    <property type="protein sequence ID" value="KAF6154864.1"/>
    <property type="molecule type" value="Genomic_DNA"/>
</dbReference>
<dbReference type="Proteomes" id="UP000541444">
    <property type="component" value="Unassembled WGS sequence"/>
</dbReference>
<evidence type="ECO:0000313" key="2">
    <source>
        <dbReference type="Proteomes" id="UP000541444"/>
    </source>
</evidence>
<reference evidence="1 2" key="1">
    <citation type="journal article" date="2020" name="IScience">
        <title>Genome Sequencing of the Endangered Kingdonia uniflora (Circaeasteraceae, Ranunculales) Reveals Potential Mechanisms of Evolutionary Specialization.</title>
        <authorList>
            <person name="Sun Y."/>
            <person name="Deng T."/>
            <person name="Zhang A."/>
            <person name="Moore M.J."/>
            <person name="Landis J.B."/>
            <person name="Lin N."/>
            <person name="Zhang H."/>
            <person name="Zhang X."/>
            <person name="Huang J."/>
            <person name="Zhang X."/>
            <person name="Sun H."/>
            <person name="Wang H."/>
        </authorList>
    </citation>
    <scope>NUCLEOTIDE SEQUENCE [LARGE SCALE GENOMIC DNA]</scope>
    <source>
        <strain evidence="1">TB1705</strain>
        <tissue evidence="1">Leaf</tissue>
    </source>
</reference>
<comment type="caution">
    <text evidence="1">The sequence shown here is derived from an EMBL/GenBank/DDBJ whole genome shotgun (WGS) entry which is preliminary data.</text>
</comment>
<proteinExistence type="predicted"/>
<gene>
    <name evidence="1" type="ORF">GIB67_018301</name>
</gene>
<keyword evidence="2" id="KW-1185">Reference proteome</keyword>
<protein>
    <submittedName>
        <fullName evidence="1">Uncharacterized protein</fullName>
    </submittedName>
</protein>
<accession>A0A7J7MJA6</accession>
<evidence type="ECO:0000313" key="1">
    <source>
        <dbReference type="EMBL" id="KAF6154864.1"/>
    </source>
</evidence>